<evidence type="ECO:0000313" key="3">
    <source>
        <dbReference type="Proteomes" id="UP000247498"/>
    </source>
</evidence>
<sequence length="145" mass="15671">MSQLGGRTFHRGAQAIDASRWAVWVALLVVFALLSLEFTPNDALMSCTLVIVNCDFALAYLSPDAGPGAGQQLWRRSTASLAAAVAISGWDDLMEVLNDWLSQADGSQQKWGWPLLAVYSLWVLVKALRGGAAQVRVGDSHKDNV</sequence>
<dbReference type="AlphaFoldDB" id="A0A2V0P514"/>
<evidence type="ECO:0000313" key="2">
    <source>
        <dbReference type="EMBL" id="GBF92277.1"/>
    </source>
</evidence>
<organism evidence="2 3">
    <name type="scientific">Raphidocelis subcapitata</name>
    <dbReference type="NCBI Taxonomy" id="307507"/>
    <lineage>
        <taxon>Eukaryota</taxon>
        <taxon>Viridiplantae</taxon>
        <taxon>Chlorophyta</taxon>
        <taxon>core chlorophytes</taxon>
        <taxon>Chlorophyceae</taxon>
        <taxon>CS clade</taxon>
        <taxon>Sphaeropleales</taxon>
        <taxon>Selenastraceae</taxon>
        <taxon>Raphidocelis</taxon>
    </lineage>
</organism>
<dbReference type="EMBL" id="BDRX01000030">
    <property type="protein sequence ID" value="GBF92277.1"/>
    <property type="molecule type" value="Genomic_DNA"/>
</dbReference>
<feature type="transmembrane region" description="Helical" evidence="1">
    <location>
        <begin position="21"/>
        <end position="37"/>
    </location>
</feature>
<dbReference type="InParanoid" id="A0A2V0P514"/>
<keyword evidence="1" id="KW-0472">Membrane</keyword>
<reference evidence="2 3" key="1">
    <citation type="journal article" date="2018" name="Sci. Rep.">
        <title>Raphidocelis subcapitata (=Pseudokirchneriella subcapitata) provides an insight into genome evolution and environmental adaptations in the Sphaeropleales.</title>
        <authorList>
            <person name="Suzuki S."/>
            <person name="Yamaguchi H."/>
            <person name="Nakajima N."/>
            <person name="Kawachi M."/>
        </authorList>
    </citation>
    <scope>NUCLEOTIDE SEQUENCE [LARGE SCALE GENOMIC DNA]</scope>
    <source>
        <strain evidence="2 3">NIES-35</strain>
    </source>
</reference>
<keyword evidence="1" id="KW-0812">Transmembrane</keyword>
<keyword evidence="1" id="KW-1133">Transmembrane helix</keyword>
<comment type="caution">
    <text evidence="2">The sequence shown here is derived from an EMBL/GenBank/DDBJ whole genome shotgun (WGS) entry which is preliminary data.</text>
</comment>
<dbReference type="Proteomes" id="UP000247498">
    <property type="component" value="Unassembled WGS sequence"/>
</dbReference>
<name>A0A2V0P514_9CHLO</name>
<accession>A0A2V0P514</accession>
<evidence type="ECO:0000256" key="1">
    <source>
        <dbReference type="SAM" id="Phobius"/>
    </source>
</evidence>
<protein>
    <submittedName>
        <fullName evidence="2">Uncharacterized protein</fullName>
    </submittedName>
</protein>
<keyword evidence="3" id="KW-1185">Reference proteome</keyword>
<proteinExistence type="predicted"/>
<gene>
    <name evidence="2" type="ORF">Rsub_05360</name>
</gene>